<keyword evidence="2" id="KW-0378">Hydrolase</keyword>
<dbReference type="STRING" id="407022.SAMN05661044_04687"/>
<dbReference type="InterPro" id="IPR011013">
    <property type="entry name" value="Gal_mutarotase_sf_dom"/>
</dbReference>
<keyword evidence="3" id="KW-1185">Reference proteome</keyword>
<dbReference type="SUPFAM" id="SSF74650">
    <property type="entry name" value="Galactose mutarotase-like"/>
    <property type="match status" value="1"/>
</dbReference>
<dbReference type="InterPro" id="IPR027291">
    <property type="entry name" value="Glyco_hydro_38_N_sf"/>
</dbReference>
<accession>A0A1H7WW87</accession>
<dbReference type="InterPro" id="IPR011682">
    <property type="entry name" value="Glyco_hydro_38_C"/>
</dbReference>
<dbReference type="EMBL" id="FOAF01000009">
    <property type="protein sequence ID" value="SEM25197.1"/>
    <property type="molecule type" value="Genomic_DNA"/>
</dbReference>
<dbReference type="Proteomes" id="UP000199421">
    <property type="component" value="Unassembled WGS sequence"/>
</dbReference>
<dbReference type="GO" id="GO:0030246">
    <property type="term" value="F:carbohydrate binding"/>
    <property type="evidence" value="ECO:0007669"/>
    <property type="project" value="InterPro"/>
</dbReference>
<sequence length="883" mass="98729">MKESFLLCWFFFASSVLFAQKQEDTSVKEIVIVFKTHFDIGYTDYAEAVVKEYSTSMMENAFRIMEKSKRLAPEKQFVWTVPGWPMSQMINQSLPDIKSNVEAAFVKGRFVIHALPFNIQTESSDPEMLVRGMGISSAISRRHGLPLPYDAKMSDVPSQSWMLPTLLKHAGVKFLQIGCNGAFQSPEVPELFWWEGPDGSKLMTMYSEKGYGTSLLPPPNWPYKSWLAIIQNGDNSGPPTPETVDKVLAEIHQQVPNAKIKIGRMSDFYDAVMKENPQLPVVRGDMPDTWIYGFMSMPREVKESRRVSKDLFALESLNTLYNIWSPKEYNISNLLSEAYTDNLLFDEHTFGMAMSHGRNGTWSYGDEFKIERAKGVYDHIEKSWKEKADRVFSADKMVAPALNQQLRALAQEINVKGKRIFVYNSLPWERSGLVTIKGRSSSNPGTAVKDVETGEIIPISNENNILQFIAKNVPASGYRNYILTNEAPSNAGSEFLIDESTNTIENKYLKIQFDPIRGSISSILEKQSGREMVDKKSEYGFGQYLYERFSKKDADSYVKSIIKRGGGGQLTRPNLTDEPHVTEKGHHAKIVFSKNAVSIAATMLFSTSTKLPHNYSITVTLYKNTPNVELNWNINSKPAESWPEAGWISLPFNVSDPTFKLARLGGVIDPARDFVKGSNFDYSFLNSGMSIIDKYGKGIGLSTPDAPGISLDRPGLWKYSGYFIPRKPNVFVNLYNNLWGTNFAEWIEGSWSAKINLWFIDHFNNEKSIITPSEESRSPLLATLINDPGGYLPVSAAGVQLSQKGVMITAFGKNPDGDGTVLRVWEQAGGSGKMIVTLPDGINAVTAMPVDLRGEKIGEPIKIIAGKFGFEVNAYAPASFILQ</sequence>
<dbReference type="SUPFAM" id="SSF88713">
    <property type="entry name" value="Glycoside hydrolase/deacetylase"/>
    <property type="match status" value="1"/>
</dbReference>
<proteinExistence type="predicted"/>
<evidence type="ECO:0000313" key="2">
    <source>
        <dbReference type="EMBL" id="SEM25197.1"/>
    </source>
</evidence>
<dbReference type="InterPro" id="IPR011330">
    <property type="entry name" value="Glyco_hydro/deAcase_b/a-brl"/>
</dbReference>
<gene>
    <name evidence="2" type="ORF">SAMN05661044_04687</name>
</gene>
<evidence type="ECO:0000313" key="3">
    <source>
        <dbReference type="Proteomes" id="UP000199421"/>
    </source>
</evidence>
<dbReference type="Gene3D" id="3.20.110.10">
    <property type="entry name" value="Glycoside hydrolase 38, N terminal domain"/>
    <property type="match status" value="1"/>
</dbReference>
<evidence type="ECO:0000259" key="1">
    <source>
        <dbReference type="Pfam" id="PF07748"/>
    </source>
</evidence>
<protein>
    <submittedName>
        <fullName evidence="2">Glycosyl hydrolases family 38 C-terminal domain-containing protein</fullName>
    </submittedName>
</protein>
<name>A0A1H7WW87_OLID1</name>
<dbReference type="AlphaFoldDB" id="A0A1H7WW87"/>
<dbReference type="PANTHER" id="PTHR46017:SF1">
    <property type="entry name" value="ALPHA-MANNOSIDASE 2C1"/>
    <property type="match status" value="1"/>
</dbReference>
<dbReference type="GO" id="GO:0009313">
    <property type="term" value="P:oligosaccharide catabolic process"/>
    <property type="evidence" value="ECO:0007669"/>
    <property type="project" value="TreeGrafter"/>
</dbReference>
<dbReference type="OrthoDB" id="1049785at2"/>
<reference evidence="3" key="1">
    <citation type="submission" date="2016-10" db="EMBL/GenBank/DDBJ databases">
        <authorList>
            <person name="Varghese N."/>
            <person name="Submissions S."/>
        </authorList>
    </citation>
    <scope>NUCLEOTIDE SEQUENCE [LARGE SCALE GENOMIC DNA]</scope>
    <source>
        <strain evidence="3">DSM 18733</strain>
    </source>
</reference>
<dbReference type="Pfam" id="PF07748">
    <property type="entry name" value="Glyco_hydro_38C"/>
    <property type="match status" value="1"/>
</dbReference>
<organism evidence="2 3">
    <name type="scientific">Olivibacter domesticus</name>
    <name type="common">Pseudosphingobacterium domesticum</name>
    <dbReference type="NCBI Taxonomy" id="407022"/>
    <lineage>
        <taxon>Bacteria</taxon>
        <taxon>Pseudomonadati</taxon>
        <taxon>Bacteroidota</taxon>
        <taxon>Sphingobacteriia</taxon>
        <taxon>Sphingobacteriales</taxon>
        <taxon>Sphingobacteriaceae</taxon>
        <taxon>Olivibacter</taxon>
    </lineage>
</organism>
<dbReference type="Gene3D" id="2.70.98.30">
    <property type="entry name" value="Golgi alpha-mannosidase II, domain 4"/>
    <property type="match status" value="1"/>
</dbReference>
<dbReference type="PANTHER" id="PTHR46017">
    <property type="entry name" value="ALPHA-MANNOSIDASE 2C1"/>
    <property type="match status" value="1"/>
</dbReference>
<dbReference type="RefSeq" id="WP_093329691.1">
    <property type="nucleotide sequence ID" value="NZ_FOAF01000009.1"/>
</dbReference>
<dbReference type="GO" id="GO:0006013">
    <property type="term" value="P:mannose metabolic process"/>
    <property type="evidence" value="ECO:0007669"/>
    <property type="project" value="InterPro"/>
</dbReference>
<dbReference type="GO" id="GO:0004559">
    <property type="term" value="F:alpha-mannosidase activity"/>
    <property type="evidence" value="ECO:0007669"/>
    <property type="project" value="InterPro"/>
</dbReference>
<dbReference type="CDD" id="cd10791">
    <property type="entry name" value="GH38N_AMII_like_1"/>
    <property type="match status" value="1"/>
</dbReference>
<feature type="domain" description="Glycosyl hydrolase family 38 C-terminal" evidence="1">
    <location>
        <begin position="504"/>
        <end position="635"/>
    </location>
</feature>